<feature type="binding site" evidence="6">
    <location>
        <position position="168"/>
    </location>
    <ligand>
        <name>Ca(2+)</name>
        <dbReference type="ChEBI" id="CHEBI:29108"/>
        <label>3</label>
    </ligand>
</feature>
<dbReference type="EMBL" id="RXIC02000019">
    <property type="protein sequence ID" value="KAB1226154.1"/>
    <property type="molecule type" value="Genomic_DNA"/>
</dbReference>
<dbReference type="AlphaFoldDB" id="A0A6A1WLX5"/>
<keyword evidence="9" id="KW-1185">Reference proteome</keyword>
<feature type="binding site" evidence="6">
    <location>
        <position position="227"/>
    </location>
    <ligand>
        <name>Zn(2+)</name>
        <dbReference type="ChEBI" id="CHEBI:29105"/>
        <label>2</label>
        <note>catalytic</note>
    </ligand>
</feature>
<dbReference type="PRINTS" id="PR00138">
    <property type="entry name" value="MATRIXIN"/>
</dbReference>
<dbReference type="InterPro" id="IPR024079">
    <property type="entry name" value="MetalloPept_cat_dom_sf"/>
</dbReference>
<gene>
    <name evidence="8" type="ORF">CJ030_MR1G023897</name>
</gene>
<keyword evidence="6" id="KW-0106">Calcium</keyword>
<protein>
    <submittedName>
        <fullName evidence="8">Metalloendoproteinase 1</fullName>
    </submittedName>
</protein>
<evidence type="ECO:0000259" key="7">
    <source>
        <dbReference type="SMART" id="SM00235"/>
    </source>
</evidence>
<dbReference type="SMART" id="SM00235">
    <property type="entry name" value="ZnMc"/>
    <property type="match status" value="1"/>
</dbReference>
<comment type="cofactor">
    <cofactor evidence="6">
        <name>Zn(2+)</name>
        <dbReference type="ChEBI" id="CHEBI:29105"/>
    </cofactor>
    <text evidence="6">Binds 2 Zn(2+) ions per subunit.</text>
</comment>
<dbReference type="OrthoDB" id="406838at2759"/>
<feature type="binding site" evidence="6">
    <location>
        <position position="167"/>
    </location>
    <ligand>
        <name>Ca(2+)</name>
        <dbReference type="ChEBI" id="CHEBI:29108"/>
        <label>3</label>
    </ligand>
</feature>
<accession>A0A6A1WLX5</accession>
<feature type="binding site" evidence="6">
    <location>
        <position position="219"/>
    </location>
    <ligand>
        <name>Zn(2+)</name>
        <dbReference type="ChEBI" id="CHEBI:29105"/>
        <label>2</label>
        <note>catalytic</note>
    </ligand>
</feature>
<dbReference type="Gene3D" id="3.40.390.10">
    <property type="entry name" value="Collagenase (Catalytic Domain)"/>
    <property type="match status" value="1"/>
</dbReference>
<dbReference type="GO" id="GO:0004222">
    <property type="term" value="F:metalloendopeptidase activity"/>
    <property type="evidence" value="ECO:0007669"/>
    <property type="project" value="InterPro"/>
</dbReference>
<keyword evidence="4 6" id="KW-0862">Zinc</keyword>
<feature type="binding site" evidence="6">
    <location>
        <position position="162"/>
    </location>
    <ligand>
        <name>Zn(2+)</name>
        <dbReference type="ChEBI" id="CHEBI:29105"/>
        <label>1</label>
    </ligand>
</feature>
<evidence type="ECO:0000313" key="9">
    <source>
        <dbReference type="Proteomes" id="UP000516437"/>
    </source>
</evidence>
<feature type="binding site" evidence="6">
    <location>
        <position position="175"/>
    </location>
    <ligand>
        <name>Zn(2+)</name>
        <dbReference type="ChEBI" id="CHEBI:29105"/>
        <label>1</label>
    </ligand>
</feature>
<feature type="domain" description="Peptidase metallopeptidase" evidence="7">
    <location>
        <begin position="90"/>
        <end position="253"/>
    </location>
</feature>
<dbReference type="Proteomes" id="UP000516437">
    <property type="component" value="Chromosome 1"/>
</dbReference>
<evidence type="ECO:0000256" key="2">
    <source>
        <dbReference type="ARBA" id="ARBA00022723"/>
    </source>
</evidence>
<sequence>MHSNARSCTTQSGPGHSALRYPGILSNIQSRSQNSRVKLPRSAWVSKLQGILLSVILRIQLPYPHLPQEDFPRALTTPQGDPGHILLGDLGYFHTNNPGIFYSVTPSMSPPLDPQDPETYSCPITQTPALAVHLLSWFIFSQAETLPDANMKISFERRDHGDGNPFDGAHGILDHAFPPTDGQFCYDIDEQWSVGAKPGAVDLETVALHEIGHLLGLKHSSIKEAIMYPLIDDEATKGLHADDIQGIKALYNA</sequence>
<evidence type="ECO:0000256" key="3">
    <source>
        <dbReference type="ARBA" id="ARBA00022801"/>
    </source>
</evidence>
<feature type="binding site" evidence="6">
    <location>
        <position position="187"/>
    </location>
    <ligand>
        <name>Ca(2+)</name>
        <dbReference type="ChEBI" id="CHEBI:29108"/>
        <label>3</label>
    </ligand>
</feature>
<feature type="active site" evidence="5">
    <location>
        <position position="210"/>
    </location>
</feature>
<reference evidence="8 9" key="1">
    <citation type="journal article" date="2019" name="Plant Biotechnol. J.">
        <title>The red bayberry genome and genetic basis of sex determination.</title>
        <authorList>
            <person name="Jia H.M."/>
            <person name="Jia H.J."/>
            <person name="Cai Q.L."/>
            <person name="Wang Y."/>
            <person name="Zhao H.B."/>
            <person name="Yang W.F."/>
            <person name="Wang G.Y."/>
            <person name="Li Y.H."/>
            <person name="Zhan D.L."/>
            <person name="Shen Y.T."/>
            <person name="Niu Q.F."/>
            <person name="Chang L."/>
            <person name="Qiu J."/>
            <person name="Zhao L."/>
            <person name="Xie H.B."/>
            <person name="Fu W.Y."/>
            <person name="Jin J."/>
            <person name="Li X.W."/>
            <person name="Jiao Y."/>
            <person name="Zhou C.C."/>
            <person name="Tu T."/>
            <person name="Chai C.Y."/>
            <person name="Gao J.L."/>
            <person name="Fan L.J."/>
            <person name="van de Weg E."/>
            <person name="Wang J.Y."/>
            <person name="Gao Z.S."/>
        </authorList>
    </citation>
    <scope>NUCLEOTIDE SEQUENCE [LARGE SCALE GENOMIC DNA]</scope>
    <source>
        <tissue evidence="8">Leaves</tissue>
    </source>
</reference>
<comment type="cofactor">
    <cofactor evidence="6">
        <name>Ca(2+)</name>
        <dbReference type="ChEBI" id="CHEBI:29108"/>
    </cofactor>
    <text evidence="6">Can bind about 5 Ca(2+) ions per subunit.</text>
</comment>
<feature type="binding site" evidence="6">
    <location>
        <position position="209"/>
    </location>
    <ligand>
        <name>Zn(2+)</name>
        <dbReference type="ChEBI" id="CHEBI:29105"/>
        <label>2</label>
        <note>catalytic</note>
    </ligand>
</feature>
<proteinExistence type="predicted"/>
<dbReference type="GO" id="GO:0031012">
    <property type="term" value="C:extracellular matrix"/>
    <property type="evidence" value="ECO:0007669"/>
    <property type="project" value="InterPro"/>
</dbReference>
<evidence type="ECO:0000313" key="8">
    <source>
        <dbReference type="EMBL" id="KAB1226154.1"/>
    </source>
</evidence>
<feature type="binding site" evidence="6">
    <location>
        <position position="213"/>
    </location>
    <ligand>
        <name>Zn(2+)</name>
        <dbReference type="ChEBI" id="CHEBI:29105"/>
        <label>2</label>
        <note>catalytic</note>
    </ligand>
</feature>
<dbReference type="InterPro" id="IPR001818">
    <property type="entry name" value="Pept_M10_metallopeptidase"/>
</dbReference>
<dbReference type="GO" id="GO:0030574">
    <property type="term" value="P:collagen catabolic process"/>
    <property type="evidence" value="ECO:0007669"/>
    <property type="project" value="TreeGrafter"/>
</dbReference>
<evidence type="ECO:0000256" key="5">
    <source>
        <dbReference type="PIRSR" id="PIRSR621190-1"/>
    </source>
</evidence>
<dbReference type="SUPFAM" id="SSF55486">
    <property type="entry name" value="Metalloproteases ('zincins'), catalytic domain"/>
    <property type="match status" value="1"/>
</dbReference>
<dbReference type="Pfam" id="PF00413">
    <property type="entry name" value="Peptidase_M10"/>
    <property type="match status" value="1"/>
</dbReference>
<evidence type="ECO:0000256" key="4">
    <source>
        <dbReference type="ARBA" id="ARBA00022833"/>
    </source>
</evidence>
<feature type="binding site" evidence="6">
    <location>
        <position position="190"/>
    </location>
    <ligand>
        <name>Ca(2+)</name>
        <dbReference type="ChEBI" id="CHEBI:29108"/>
        <label>3</label>
    </ligand>
</feature>
<keyword evidence="2 6" id="KW-0479">Metal-binding</keyword>
<evidence type="ECO:0000256" key="1">
    <source>
        <dbReference type="ARBA" id="ARBA00022670"/>
    </source>
</evidence>
<dbReference type="InterPro" id="IPR021190">
    <property type="entry name" value="Pept_M10A"/>
</dbReference>
<dbReference type="GO" id="GO:0006508">
    <property type="term" value="P:proteolysis"/>
    <property type="evidence" value="ECO:0007669"/>
    <property type="project" value="UniProtKB-KW"/>
</dbReference>
<keyword evidence="3" id="KW-0378">Hydrolase</keyword>
<organism evidence="8 9">
    <name type="scientific">Morella rubra</name>
    <name type="common">Chinese bayberry</name>
    <dbReference type="NCBI Taxonomy" id="262757"/>
    <lineage>
        <taxon>Eukaryota</taxon>
        <taxon>Viridiplantae</taxon>
        <taxon>Streptophyta</taxon>
        <taxon>Embryophyta</taxon>
        <taxon>Tracheophyta</taxon>
        <taxon>Spermatophyta</taxon>
        <taxon>Magnoliopsida</taxon>
        <taxon>eudicotyledons</taxon>
        <taxon>Gunneridae</taxon>
        <taxon>Pentapetalae</taxon>
        <taxon>rosids</taxon>
        <taxon>fabids</taxon>
        <taxon>Fagales</taxon>
        <taxon>Myricaceae</taxon>
        <taxon>Morella</taxon>
    </lineage>
</organism>
<name>A0A6A1WLX5_9ROSI</name>
<keyword evidence="1" id="KW-0645">Protease</keyword>
<evidence type="ECO:0000256" key="6">
    <source>
        <dbReference type="PIRSR" id="PIRSR621190-2"/>
    </source>
</evidence>
<dbReference type="PANTHER" id="PTHR10201">
    <property type="entry name" value="MATRIX METALLOPROTEINASE"/>
    <property type="match status" value="1"/>
</dbReference>
<feature type="binding site" evidence="6">
    <location>
        <position position="160"/>
    </location>
    <ligand>
        <name>Zn(2+)</name>
        <dbReference type="ChEBI" id="CHEBI:29105"/>
        <label>1</label>
    </ligand>
</feature>
<dbReference type="GO" id="GO:0008270">
    <property type="term" value="F:zinc ion binding"/>
    <property type="evidence" value="ECO:0007669"/>
    <property type="project" value="InterPro"/>
</dbReference>
<comment type="caution">
    <text evidence="8">The sequence shown here is derived from an EMBL/GenBank/DDBJ whole genome shotgun (WGS) entry which is preliminary data.</text>
</comment>
<dbReference type="PANTHER" id="PTHR10201:SF213">
    <property type="entry name" value="METALLOENDOPROTEINASE 2-MMP-LIKE"/>
    <property type="match status" value="1"/>
</dbReference>
<dbReference type="GO" id="GO:0030198">
    <property type="term" value="P:extracellular matrix organization"/>
    <property type="evidence" value="ECO:0007669"/>
    <property type="project" value="TreeGrafter"/>
</dbReference>
<feature type="binding site" evidence="6">
    <location>
        <position position="190"/>
    </location>
    <ligand>
        <name>Ca(2+)</name>
        <dbReference type="ChEBI" id="CHEBI:29108"/>
        <label>1</label>
    </ligand>
</feature>
<dbReference type="InterPro" id="IPR006026">
    <property type="entry name" value="Peptidase_Metallo"/>
</dbReference>